<keyword evidence="6" id="KW-0966">Cell projection</keyword>
<dbReference type="InterPro" id="IPR004344">
    <property type="entry name" value="TTL/TTLL_fam"/>
</dbReference>
<dbReference type="GO" id="GO:0070736">
    <property type="term" value="F:protein-glycine ligase activity, initiating"/>
    <property type="evidence" value="ECO:0007669"/>
    <property type="project" value="TreeGrafter"/>
</dbReference>
<evidence type="ECO:0000256" key="4">
    <source>
        <dbReference type="ARBA" id="ARBA00022741"/>
    </source>
</evidence>
<proteinExistence type="predicted"/>
<organism evidence="10 11">
    <name type="scientific">Octodon degus</name>
    <name type="common">Degu</name>
    <name type="synonym">Sciurus degus</name>
    <dbReference type="NCBI Taxonomy" id="10160"/>
    <lineage>
        <taxon>Eukaryota</taxon>
        <taxon>Metazoa</taxon>
        <taxon>Chordata</taxon>
        <taxon>Craniata</taxon>
        <taxon>Vertebrata</taxon>
        <taxon>Euteleostomi</taxon>
        <taxon>Mammalia</taxon>
        <taxon>Eutheria</taxon>
        <taxon>Euarchontoglires</taxon>
        <taxon>Glires</taxon>
        <taxon>Rodentia</taxon>
        <taxon>Hystricomorpha</taxon>
        <taxon>Octodontidae</taxon>
        <taxon>Octodon</taxon>
    </lineage>
</organism>
<keyword evidence="5" id="KW-0067">ATP-binding</keyword>
<dbReference type="PANTHER" id="PTHR45870:SF1">
    <property type="entry name" value="TUBULIN MONOGLYCYLASE TTLL3"/>
    <property type="match status" value="1"/>
</dbReference>
<dbReference type="Gene3D" id="3.30.470.20">
    <property type="entry name" value="ATP-grasp fold, B domain"/>
    <property type="match status" value="1"/>
</dbReference>
<keyword evidence="10" id="KW-1185">Reference proteome</keyword>
<feature type="compositionally biased region" description="Acidic residues" evidence="9">
    <location>
        <begin position="69"/>
        <end position="80"/>
    </location>
</feature>
<dbReference type="GO" id="GO:0005524">
    <property type="term" value="F:ATP binding"/>
    <property type="evidence" value="ECO:0007669"/>
    <property type="project" value="UniProtKB-KW"/>
</dbReference>
<evidence type="ECO:0000256" key="6">
    <source>
        <dbReference type="ARBA" id="ARBA00022846"/>
    </source>
</evidence>
<name>A0A6P6DMB9_OCTDE</name>
<evidence type="ECO:0000256" key="9">
    <source>
        <dbReference type="SAM" id="MobiDB-lite"/>
    </source>
</evidence>
<feature type="region of interest" description="Disordered" evidence="9">
    <location>
        <begin position="50"/>
        <end position="81"/>
    </location>
</feature>
<dbReference type="GO" id="GO:0003341">
    <property type="term" value="P:cilium movement"/>
    <property type="evidence" value="ECO:0007669"/>
    <property type="project" value="TreeGrafter"/>
</dbReference>
<keyword evidence="7" id="KW-0206">Cytoskeleton</keyword>
<dbReference type="InterPro" id="IPR051437">
    <property type="entry name" value="TTLL_monoglycylase"/>
</dbReference>
<accession>A0A6P6DMB9</accession>
<evidence type="ECO:0000256" key="1">
    <source>
        <dbReference type="ARBA" id="ARBA00004611"/>
    </source>
</evidence>
<evidence type="ECO:0000256" key="3">
    <source>
        <dbReference type="ARBA" id="ARBA00022598"/>
    </source>
</evidence>
<feature type="region of interest" description="Disordered" evidence="9">
    <location>
        <begin position="168"/>
        <end position="188"/>
    </location>
</feature>
<dbReference type="GeneID" id="101575884"/>
<evidence type="ECO:0000313" key="10">
    <source>
        <dbReference type="Proteomes" id="UP000515203"/>
    </source>
</evidence>
<keyword evidence="3" id="KW-0436">Ligase</keyword>
<keyword evidence="2" id="KW-0963">Cytoplasm</keyword>
<keyword evidence="4" id="KW-0547">Nucleotide-binding</keyword>
<evidence type="ECO:0000313" key="11">
    <source>
        <dbReference type="RefSeq" id="XP_023561214.1"/>
    </source>
</evidence>
<dbReference type="GO" id="GO:0005930">
    <property type="term" value="C:axoneme"/>
    <property type="evidence" value="ECO:0007669"/>
    <property type="project" value="TreeGrafter"/>
</dbReference>
<evidence type="ECO:0000256" key="7">
    <source>
        <dbReference type="ARBA" id="ARBA00023212"/>
    </source>
</evidence>
<dbReference type="AlphaFoldDB" id="A0A6P6DMB9"/>
<comment type="subcellular location">
    <subcellularLocation>
        <location evidence="1">Cytoplasm</location>
        <location evidence="1">Cytoskeleton</location>
        <location evidence="1">Flagellum axoneme</location>
    </subcellularLocation>
</comment>
<feature type="compositionally biased region" description="Basic and acidic residues" evidence="9">
    <location>
        <begin position="170"/>
        <end position="188"/>
    </location>
</feature>
<dbReference type="RefSeq" id="XP_023561214.1">
    <property type="nucleotide sequence ID" value="XM_023705446.1"/>
</dbReference>
<keyword evidence="6" id="KW-0969">Cilium</keyword>
<dbReference type="GO" id="GO:0060271">
    <property type="term" value="P:cilium assembly"/>
    <property type="evidence" value="ECO:0007669"/>
    <property type="project" value="TreeGrafter"/>
</dbReference>
<keyword evidence="6" id="KW-0282">Flagellum</keyword>
<dbReference type="Proteomes" id="UP000515203">
    <property type="component" value="Unplaced"/>
</dbReference>
<evidence type="ECO:0000256" key="8">
    <source>
        <dbReference type="ARBA" id="ARBA00048944"/>
    </source>
</evidence>
<sequence length="636" mass="72022">MGRLRNAKIHVEKAVKQKKIFMIQGRYPVIRCLLRRRGWVEKKMAHQAGVTQLPRQRDVENSVVGDSDTAPDEDEEEDETFQPSQLVDFNGFLEFDDLDGTHALMVGLCLNLRNLPWFDEADAESFFPRCYRLGAEDDKKAFIEDFWLTAARNVLKLVVKSEWRPYSAQEEGKEATGDKQPKKQEKKPVAVSPEFVDEALCACEEHLGSLAHADIDKDTEAPLYLSPEGWALFLQRYYQVVHEGAELKHLDTQVQRCEDMLQQLRAVVPQMDMEGDRNIWIVKPGAKSRGRGIVCMDHLEEMLKLVDCNPMMMKDGKWVVQKYIERPLLIFGTKFDLRQWFLVTDWNPLTVWFYRDSYIRFSTQPFSLKNLDNSVHLCNNSIQKHLENSCHRHPMLPPDNMWSSQKFQAHLRETGAPNAWSTVIVPGMKAAVIHALQSSQDTVQDRKASFELYGADFVFGEDFQPWLIEINASPTMAPSTPVTARLCAGVQADTLRVVIDRRLDRNCDTGAFELIYKQPAVEVPQYVGIRLLVKGSTIKKPLALSHRRTGVRPVLPHLLTRRGSGEAQVAGNVRKLPEVAVLGRGKAGMQTQPCPLSPASSPGSGCLHCDPVGGASNRSSVRWWAPRPCRPQARPC</sequence>
<gene>
    <name evidence="11" type="primary">LOC101575884</name>
</gene>
<dbReference type="SUPFAM" id="SSF56059">
    <property type="entry name" value="Glutathione synthetase ATP-binding domain-like"/>
    <property type="match status" value="1"/>
</dbReference>
<dbReference type="PANTHER" id="PTHR45870">
    <property type="entry name" value="TUBULIN MONOGLYCYLASE TTLL3"/>
    <property type="match status" value="1"/>
</dbReference>
<dbReference type="PROSITE" id="PS51221">
    <property type="entry name" value="TTL"/>
    <property type="match status" value="1"/>
</dbReference>
<protein>
    <submittedName>
        <fullName evidence="11">Tubulin monoglycylase TTLL3 isoform X4</fullName>
    </submittedName>
</protein>
<reference evidence="11" key="1">
    <citation type="submission" date="2025-08" db="UniProtKB">
        <authorList>
            <consortium name="RefSeq"/>
        </authorList>
    </citation>
    <scope>IDENTIFICATION</scope>
</reference>
<dbReference type="FunFam" id="3.30.470.20:FF:000032">
    <property type="entry name" value="tubulin monoglycylase TTLL3 isoform X2"/>
    <property type="match status" value="1"/>
</dbReference>
<dbReference type="GO" id="GO:0015630">
    <property type="term" value="C:microtubule cytoskeleton"/>
    <property type="evidence" value="ECO:0007669"/>
    <property type="project" value="TreeGrafter"/>
</dbReference>
<comment type="catalytic activity">
    <reaction evidence="8">
        <text>L-glutamyl-[protein] + glycine + ATP = glycyl-L-glutamyl-[protein] + ADP + phosphate + H(+)</text>
        <dbReference type="Rhea" id="RHEA:67180"/>
        <dbReference type="Rhea" id="RHEA-COMP:10208"/>
        <dbReference type="Rhea" id="RHEA-COMP:17207"/>
        <dbReference type="ChEBI" id="CHEBI:15378"/>
        <dbReference type="ChEBI" id="CHEBI:29973"/>
        <dbReference type="ChEBI" id="CHEBI:30616"/>
        <dbReference type="ChEBI" id="CHEBI:43474"/>
        <dbReference type="ChEBI" id="CHEBI:57305"/>
        <dbReference type="ChEBI" id="CHEBI:167890"/>
        <dbReference type="ChEBI" id="CHEBI:456216"/>
    </reaction>
    <physiologicalReaction direction="left-to-right" evidence="8">
        <dbReference type="Rhea" id="RHEA:67181"/>
    </physiologicalReaction>
</comment>
<evidence type="ECO:0000256" key="5">
    <source>
        <dbReference type="ARBA" id="ARBA00022840"/>
    </source>
</evidence>
<dbReference type="Pfam" id="PF03133">
    <property type="entry name" value="TTL"/>
    <property type="match status" value="1"/>
</dbReference>
<evidence type="ECO:0000256" key="2">
    <source>
        <dbReference type="ARBA" id="ARBA00022490"/>
    </source>
</evidence>